<keyword evidence="5" id="KW-0997">Cell inner membrane</keyword>
<dbReference type="InterPro" id="IPR050428">
    <property type="entry name" value="TCS_sensor_his_kinase"/>
</dbReference>
<evidence type="ECO:0000256" key="11">
    <source>
        <dbReference type="ARBA" id="ARBA00022840"/>
    </source>
</evidence>
<dbReference type="CDD" id="cd00082">
    <property type="entry name" value="HisKA"/>
    <property type="match status" value="1"/>
</dbReference>
<dbReference type="GO" id="GO:0000155">
    <property type="term" value="F:phosphorelay sensor kinase activity"/>
    <property type="evidence" value="ECO:0007669"/>
    <property type="project" value="InterPro"/>
</dbReference>
<comment type="subcellular location">
    <subcellularLocation>
        <location evidence="2">Cell inner membrane</location>
    </subcellularLocation>
</comment>
<dbReference type="InterPro" id="IPR036890">
    <property type="entry name" value="HATPase_C_sf"/>
</dbReference>
<evidence type="ECO:0000256" key="14">
    <source>
        <dbReference type="ARBA" id="ARBA00023136"/>
    </source>
</evidence>
<evidence type="ECO:0000313" key="18">
    <source>
        <dbReference type="EMBL" id="MBT0663287.1"/>
    </source>
</evidence>
<keyword evidence="8 15" id="KW-0812">Transmembrane</keyword>
<dbReference type="InterPro" id="IPR004358">
    <property type="entry name" value="Sig_transdc_His_kin-like_C"/>
</dbReference>
<dbReference type="EC" id="2.7.13.3" evidence="3"/>
<dbReference type="FunFam" id="3.30.565.10:FF:000006">
    <property type="entry name" value="Sensor histidine kinase WalK"/>
    <property type="match status" value="1"/>
</dbReference>
<dbReference type="SMART" id="SM00304">
    <property type="entry name" value="HAMP"/>
    <property type="match status" value="1"/>
</dbReference>
<keyword evidence="11" id="KW-0067">ATP-binding</keyword>
<gene>
    <name evidence="18" type="ORF">KI809_03145</name>
</gene>
<feature type="domain" description="Histidine kinase" evidence="16">
    <location>
        <begin position="253"/>
        <end position="467"/>
    </location>
</feature>
<evidence type="ECO:0000313" key="19">
    <source>
        <dbReference type="Proteomes" id="UP000811899"/>
    </source>
</evidence>
<feature type="transmembrane region" description="Helical" evidence="15">
    <location>
        <begin position="15"/>
        <end position="36"/>
    </location>
</feature>
<dbReference type="PROSITE" id="PS50109">
    <property type="entry name" value="HIS_KIN"/>
    <property type="match status" value="1"/>
</dbReference>
<reference evidence="18 19" key="1">
    <citation type="submission" date="2021-05" db="EMBL/GenBank/DDBJ databases">
        <title>The draft genome of Geobacter pelophilus DSM 12255.</title>
        <authorList>
            <person name="Xu Z."/>
            <person name="Masuda Y."/>
            <person name="Itoh H."/>
            <person name="Senoo K."/>
        </authorList>
    </citation>
    <scope>NUCLEOTIDE SEQUENCE [LARGE SCALE GENOMIC DNA]</scope>
    <source>
        <strain evidence="18 19">DSM 12255</strain>
    </source>
</reference>
<accession>A0AAW4KZD2</accession>
<dbReference type="InterPro" id="IPR005467">
    <property type="entry name" value="His_kinase_dom"/>
</dbReference>
<dbReference type="SUPFAM" id="SSF55874">
    <property type="entry name" value="ATPase domain of HSP90 chaperone/DNA topoisomerase II/histidine kinase"/>
    <property type="match status" value="1"/>
</dbReference>
<dbReference type="AlphaFoldDB" id="A0AAW4KZD2"/>
<dbReference type="Pfam" id="PF02518">
    <property type="entry name" value="HATPase_c"/>
    <property type="match status" value="1"/>
</dbReference>
<dbReference type="SUPFAM" id="SSF47384">
    <property type="entry name" value="Homodimeric domain of signal transducing histidine kinase"/>
    <property type="match status" value="1"/>
</dbReference>
<evidence type="ECO:0000256" key="13">
    <source>
        <dbReference type="ARBA" id="ARBA00023012"/>
    </source>
</evidence>
<dbReference type="PROSITE" id="PS50885">
    <property type="entry name" value="HAMP"/>
    <property type="match status" value="1"/>
</dbReference>
<evidence type="ECO:0000256" key="2">
    <source>
        <dbReference type="ARBA" id="ARBA00004533"/>
    </source>
</evidence>
<keyword evidence="6" id="KW-0597">Phosphoprotein</keyword>
<dbReference type="InterPro" id="IPR006290">
    <property type="entry name" value="CztS_silS_copS"/>
</dbReference>
<evidence type="ECO:0000256" key="7">
    <source>
        <dbReference type="ARBA" id="ARBA00022679"/>
    </source>
</evidence>
<keyword evidence="7 18" id="KW-0808">Transferase</keyword>
<evidence type="ECO:0000256" key="8">
    <source>
        <dbReference type="ARBA" id="ARBA00022692"/>
    </source>
</evidence>
<evidence type="ECO:0000256" key="6">
    <source>
        <dbReference type="ARBA" id="ARBA00022553"/>
    </source>
</evidence>
<evidence type="ECO:0000256" key="4">
    <source>
        <dbReference type="ARBA" id="ARBA00022475"/>
    </source>
</evidence>
<dbReference type="GO" id="GO:0005886">
    <property type="term" value="C:plasma membrane"/>
    <property type="evidence" value="ECO:0007669"/>
    <property type="project" value="UniProtKB-SubCell"/>
</dbReference>
<evidence type="ECO:0000256" key="5">
    <source>
        <dbReference type="ARBA" id="ARBA00022519"/>
    </source>
</evidence>
<comment type="catalytic activity">
    <reaction evidence="1">
        <text>ATP + protein L-histidine = ADP + protein N-phospho-L-histidine.</text>
        <dbReference type="EC" id="2.7.13.3"/>
    </reaction>
</comment>
<protein>
    <recommendedName>
        <fullName evidence="3">histidine kinase</fullName>
        <ecNumber evidence="3">2.7.13.3</ecNumber>
    </recommendedName>
</protein>
<dbReference type="SMART" id="SM00387">
    <property type="entry name" value="HATPase_c"/>
    <property type="match status" value="1"/>
</dbReference>
<dbReference type="Gene3D" id="1.10.287.130">
    <property type="match status" value="1"/>
</dbReference>
<dbReference type="EMBL" id="JAHCVJ010000001">
    <property type="protein sequence ID" value="MBT0663287.1"/>
    <property type="molecule type" value="Genomic_DNA"/>
</dbReference>
<keyword evidence="19" id="KW-1185">Reference proteome</keyword>
<proteinExistence type="predicted"/>
<dbReference type="NCBIfam" id="TIGR01386">
    <property type="entry name" value="cztS_silS_copS"/>
    <property type="match status" value="1"/>
</dbReference>
<dbReference type="Gene3D" id="3.30.565.10">
    <property type="entry name" value="Histidine kinase-like ATPase, C-terminal domain"/>
    <property type="match status" value="1"/>
</dbReference>
<feature type="transmembrane region" description="Helical" evidence="15">
    <location>
        <begin position="168"/>
        <end position="190"/>
    </location>
</feature>
<dbReference type="SMART" id="SM00388">
    <property type="entry name" value="HisKA"/>
    <property type="match status" value="1"/>
</dbReference>
<dbReference type="CDD" id="cd00075">
    <property type="entry name" value="HATPase"/>
    <property type="match status" value="1"/>
</dbReference>
<evidence type="ECO:0000259" key="17">
    <source>
        <dbReference type="PROSITE" id="PS50885"/>
    </source>
</evidence>
<evidence type="ECO:0000256" key="3">
    <source>
        <dbReference type="ARBA" id="ARBA00012438"/>
    </source>
</evidence>
<dbReference type="RefSeq" id="WP_214170038.1">
    <property type="nucleotide sequence ID" value="NZ_JAHCVJ010000001.1"/>
</dbReference>
<evidence type="ECO:0000256" key="15">
    <source>
        <dbReference type="SAM" id="Phobius"/>
    </source>
</evidence>
<keyword evidence="14 15" id="KW-0472">Membrane</keyword>
<dbReference type="InterPro" id="IPR003594">
    <property type="entry name" value="HATPase_dom"/>
</dbReference>
<evidence type="ECO:0000256" key="1">
    <source>
        <dbReference type="ARBA" id="ARBA00000085"/>
    </source>
</evidence>
<feature type="domain" description="HAMP" evidence="17">
    <location>
        <begin position="192"/>
        <end position="245"/>
    </location>
</feature>
<dbReference type="InterPro" id="IPR036097">
    <property type="entry name" value="HisK_dim/P_sf"/>
</dbReference>
<keyword evidence="4" id="KW-1003">Cell membrane</keyword>
<keyword evidence="10 18" id="KW-0418">Kinase</keyword>
<dbReference type="Gene3D" id="6.10.340.10">
    <property type="match status" value="1"/>
</dbReference>
<dbReference type="PANTHER" id="PTHR45436">
    <property type="entry name" value="SENSOR HISTIDINE KINASE YKOH"/>
    <property type="match status" value="1"/>
</dbReference>
<comment type="caution">
    <text evidence="18">The sequence shown here is derived from an EMBL/GenBank/DDBJ whole genome shotgun (WGS) entry which is preliminary data.</text>
</comment>
<evidence type="ECO:0000256" key="10">
    <source>
        <dbReference type="ARBA" id="ARBA00022777"/>
    </source>
</evidence>
<keyword evidence="13" id="KW-0902">Two-component regulatory system</keyword>
<dbReference type="Pfam" id="PF00512">
    <property type="entry name" value="HisKA"/>
    <property type="match status" value="1"/>
</dbReference>
<organism evidence="18 19">
    <name type="scientific">Geoanaerobacter pelophilus</name>
    <dbReference type="NCBI Taxonomy" id="60036"/>
    <lineage>
        <taxon>Bacteria</taxon>
        <taxon>Pseudomonadati</taxon>
        <taxon>Thermodesulfobacteriota</taxon>
        <taxon>Desulfuromonadia</taxon>
        <taxon>Geobacterales</taxon>
        <taxon>Geobacteraceae</taxon>
        <taxon>Geoanaerobacter</taxon>
    </lineage>
</organism>
<keyword evidence="9" id="KW-0547">Nucleotide-binding</keyword>
<dbReference type="InterPro" id="IPR003660">
    <property type="entry name" value="HAMP_dom"/>
</dbReference>
<dbReference type="PRINTS" id="PR00344">
    <property type="entry name" value="BCTRLSENSOR"/>
</dbReference>
<dbReference type="GO" id="GO:0005524">
    <property type="term" value="F:ATP binding"/>
    <property type="evidence" value="ECO:0007669"/>
    <property type="project" value="UniProtKB-KW"/>
</dbReference>
<dbReference type="SUPFAM" id="SSF158472">
    <property type="entry name" value="HAMP domain-like"/>
    <property type="match status" value="1"/>
</dbReference>
<dbReference type="PANTHER" id="PTHR45436:SF9">
    <property type="entry name" value="SENSOR PROTEIN"/>
    <property type="match status" value="1"/>
</dbReference>
<name>A0AAW4KZD2_9BACT</name>
<sequence length="472" mass="52228">MPLPGTSKLSIANQLAAYFLLSVFIILFICMMMLYWGLSQSLKSHTVAYMRDEVALIVALVDLGDLGGLSRKIISSGEKEYAKLYVRLLDANDVSVIETPSMGHLIPVKAFHSPVPYNLPALHDFDKIKLNDKVYLAEAFAVNVTASRLRTVQIALDISNLEHVLRDYAIKIFATLLLGVSLAGLAGRYITSRGLRPLTAIADKARQITASKLGERFSSEIWPRELSTLANSLDVMLDRLQESFDRMRSYAANLAHEIRTPLGILRGEAEIALNRKRSGEEYERVIESSLEEYQRLTRIVESLLFLAMADSREVEMKFEQIRVNDEIHNLQDYYAEYAQGKAFIVLCDPGVFVWADATLLRRAISNLISNAIKYGSEGGIITLEAANQQQFVEISVSDQGCGIDKEHLDRLFDRFYRVSGGGTANIKGSGLGLSIVRSIMILHGGTVAISSELGKGTTVTLSFPVPTNNLSS</sequence>
<dbReference type="Proteomes" id="UP000811899">
    <property type="component" value="Unassembled WGS sequence"/>
</dbReference>
<evidence type="ECO:0000259" key="16">
    <source>
        <dbReference type="PROSITE" id="PS50109"/>
    </source>
</evidence>
<evidence type="ECO:0000256" key="12">
    <source>
        <dbReference type="ARBA" id="ARBA00022989"/>
    </source>
</evidence>
<evidence type="ECO:0000256" key="9">
    <source>
        <dbReference type="ARBA" id="ARBA00022741"/>
    </source>
</evidence>
<dbReference type="InterPro" id="IPR003661">
    <property type="entry name" value="HisK_dim/P_dom"/>
</dbReference>
<keyword evidence="12 15" id="KW-1133">Transmembrane helix</keyword>